<dbReference type="EMBL" id="KV454541">
    <property type="protein sequence ID" value="ODV67223.1"/>
    <property type="molecule type" value="Genomic_DNA"/>
</dbReference>
<accession>A0A1E4RIZ6</accession>
<evidence type="ECO:0000313" key="1">
    <source>
        <dbReference type="EMBL" id="ODV67223.1"/>
    </source>
</evidence>
<dbReference type="AlphaFoldDB" id="A0A1E4RIZ6"/>
<dbReference type="STRING" id="984485.A0A1E4RIZ6"/>
<sequence>MSSSLSSMLSTTELLNSYTYLAGNRADSLAIIDYELESPLGSPLGSSTPFPPAVHCGFKASVDSRESLDLVNSLLLMRHYITDQKVKKSIPRSIANPFDANCPAPSKSLSSVLPPVPKGRPFSFSLNARFYIHSSINDLCCHLKNKLSFTYKVENSTHHHEISKNVVRNHKNIIFNLPKSSNIYTKLCDAFKIKKFKFVKVVRDVHGRLMKIESVTPPSGQLVNSNWIKSNICYPRYKSNMKMHLVISDYSNEESIYFNESFKAIDLGLSSNSNRIVKLVTSF</sequence>
<dbReference type="OrthoDB" id="4097087at2759"/>
<gene>
    <name evidence="1" type="ORF">HYPBUDRAFT_6508</name>
</gene>
<dbReference type="GeneID" id="30998131"/>
<keyword evidence="2" id="KW-1185">Reference proteome</keyword>
<name>A0A1E4RIZ6_9ASCO</name>
<protein>
    <submittedName>
        <fullName evidence="1">Uncharacterized protein</fullName>
    </submittedName>
</protein>
<dbReference type="RefSeq" id="XP_020076290.1">
    <property type="nucleotide sequence ID" value="XM_020223582.1"/>
</dbReference>
<evidence type="ECO:0000313" key="2">
    <source>
        <dbReference type="Proteomes" id="UP000095085"/>
    </source>
</evidence>
<reference evidence="2" key="1">
    <citation type="submission" date="2016-05" db="EMBL/GenBank/DDBJ databases">
        <title>Comparative genomics of biotechnologically important yeasts.</title>
        <authorList>
            <consortium name="DOE Joint Genome Institute"/>
            <person name="Riley R."/>
            <person name="Haridas S."/>
            <person name="Wolfe K.H."/>
            <person name="Lopes M.R."/>
            <person name="Hittinger C.T."/>
            <person name="Goker M."/>
            <person name="Salamov A."/>
            <person name="Wisecaver J."/>
            <person name="Long T.M."/>
            <person name="Aerts A.L."/>
            <person name="Barry K."/>
            <person name="Choi C."/>
            <person name="Clum A."/>
            <person name="Coughlan A.Y."/>
            <person name="Deshpande S."/>
            <person name="Douglass A.P."/>
            <person name="Hanson S.J."/>
            <person name="Klenk H.-P."/>
            <person name="Labutti K."/>
            <person name="Lapidus A."/>
            <person name="Lindquist E."/>
            <person name="Lipzen A."/>
            <person name="Meier-Kolthoff J.P."/>
            <person name="Ohm R.A."/>
            <person name="Otillar R.P."/>
            <person name="Pangilinan J."/>
            <person name="Peng Y."/>
            <person name="Rokas A."/>
            <person name="Rosa C.A."/>
            <person name="Scheuner C."/>
            <person name="Sibirny A.A."/>
            <person name="Slot J.C."/>
            <person name="Stielow J.B."/>
            <person name="Sun H."/>
            <person name="Kurtzman C.P."/>
            <person name="Blackwell M."/>
            <person name="Grigoriev I.V."/>
            <person name="Jeffries T.W."/>
        </authorList>
    </citation>
    <scope>NUCLEOTIDE SEQUENCE [LARGE SCALE GENOMIC DNA]</scope>
    <source>
        <strain evidence="2">NRRL Y-1933</strain>
    </source>
</reference>
<proteinExistence type="predicted"/>
<organism evidence="1 2">
    <name type="scientific">Hyphopichia burtonii NRRL Y-1933</name>
    <dbReference type="NCBI Taxonomy" id="984485"/>
    <lineage>
        <taxon>Eukaryota</taxon>
        <taxon>Fungi</taxon>
        <taxon>Dikarya</taxon>
        <taxon>Ascomycota</taxon>
        <taxon>Saccharomycotina</taxon>
        <taxon>Pichiomycetes</taxon>
        <taxon>Debaryomycetaceae</taxon>
        <taxon>Hyphopichia</taxon>
    </lineage>
</organism>
<dbReference type="Proteomes" id="UP000095085">
    <property type="component" value="Unassembled WGS sequence"/>
</dbReference>